<evidence type="ECO:0000256" key="3">
    <source>
        <dbReference type="SAM" id="Coils"/>
    </source>
</evidence>
<dbReference type="InterPro" id="IPR031160">
    <property type="entry name" value="F_BAR_dom"/>
</dbReference>
<gene>
    <name evidence="7" type="ORF">CHS0354_003434</name>
</gene>
<dbReference type="SMART" id="SM00252">
    <property type="entry name" value="SH2"/>
    <property type="match status" value="1"/>
</dbReference>
<dbReference type="Gene3D" id="1.20.1270.60">
    <property type="entry name" value="Arfaptin homology (AH) domain/BAR domain"/>
    <property type="match status" value="1"/>
</dbReference>
<feature type="coiled-coil region" evidence="3">
    <location>
        <begin position="342"/>
        <end position="383"/>
    </location>
</feature>
<feature type="domain" description="SH2" evidence="5">
    <location>
        <begin position="527"/>
        <end position="620"/>
    </location>
</feature>
<name>A0AAE0VZD5_9BIVA</name>
<organism evidence="7 8">
    <name type="scientific">Potamilus streckersoni</name>
    <dbReference type="NCBI Taxonomy" id="2493646"/>
    <lineage>
        <taxon>Eukaryota</taxon>
        <taxon>Metazoa</taxon>
        <taxon>Spiralia</taxon>
        <taxon>Lophotrochozoa</taxon>
        <taxon>Mollusca</taxon>
        <taxon>Bivalvia</taxon>
        <taxon>Autobranchia</taxon>
        <taxon>Heteroconchia</taxon>
        <taxon>Palaeoheterodonta</taxon>
        <taxon>Unionida</taxon>
        <taxon>Unionoidea</taxon>
        <taxon>Unionidae</taxon>
        <taxon>Ambleminae</taxon>
        <taxon>Lampsilini</taxon>
        <taxon>Potamilus</taxon>
    </lineage>
</organism>
<evidence type="ECO:0000256" key="1">
    <source>
        <dbReference type="PROSITE-ProRule" id="PRU00191"/>
    </source>
</evidence>
<accession>A0AAE0VZD5</accession>
<dbReference type="Gene3D" id="3.30.505.10">
    <property type="entry name" value="SH2 domain"/>
    <property type="match status" value="1"/>
</dbReference>
<dbReference type="InterPro" id="IPR051853">
    <property type="entry name" value="SH2-Ras-GEF_adapter"/>
</dbReference>
<dbReference type="PROSITE" id="PS50001">
    <property type="entry name" value="SH2"/>
    <property type="match status" value="1"/>
</dbReference>
<keyword evidence="2 3" id="KW-0175">Coiled coil</keyword>
<dbReference type="CDD" id="cd10361">
    <property type="entry name" value="SH2_Fps_family"/>
    <property type="match status" value="1"/>
</dbReference>
<reference evidence="7" key="2">
    <citation type="journal article" date="2021" name="Genome Biol. Evol.">
        <title>Developing a high-quality reference genome for a parasitic bivalve with doubly uniparental inheritance (Bivalvia: Unionida).</title>
        <authorList>
            <person name="Smith C.H."/>
        </authorList>
    </citation>
    <scope>NUCLEOTIDE SEQUENCE</scope>
    <source>
        <strain evidence="7">CHS0354</strain>
        <tissue evidence="7">Mantle</tissue>
    </source>
</reference>
<evidence type="ECO:0000259" key="5">
    <source>
        <dbReference type="PROSITE" id="PS50001"/>
    </source>
</evidence>
<dbReference type="InterPro" id="IPR001060">
    <property type="entry name" value="FCH_dom"/>
</dbReference>
<feature type="domain" description="F-BAR" evidence="6">
    <location>
        <begin position="35"/>
        <end position="297"/>
    </location>
</feature>
<keyword evidence="1" id="KW-0727">SH2 domain</keyword>
<proteinExistence type="predicted"/>
<dbReference type="InterPro" id="IPR000980">
    <property type="entry name" value="SH2"/>
</dbReference>
<protein>
    <recommendedName>
        <fullName evidence="9">SH2 domain-containing protein</fullName>
    </recommendedName>
</protein>
<dbReference type="PROSITE" id="PS51741">
    <property type="entry name" value="F_BAR"/>
    <property type="match status" value="1"/>
</dbReference>
<dbReference type="SUPFAM" id="SSF103657">
    <property type="entry name" value="BAR/IMD domain-like"/>
    <property type="match status" value="1"/>
</dbReference>
<evidence type="ECO:0000256" key="4">
    <source>
        <dbReference type="SAM" id="MobiDB-lite"/>
    </source>
</evidence>
<evidence type="ECO:0000256" key="2">
    <source>
        <dbReference type="PROSITE-ProRule" id="PRU01077"/>
    </source>
</evidence>
<dbReference type="Pfam" id="PF00017">
    <property type="entry name" value="SH2"/>
    <property type="match status" value="1"/>
</dbReference>
<dbReference type="SMART" id="SM00055">
    <property type="entry name" value="FCH"/>
    <property type="match status" value="1"/>
</dbReference>
<dbReference type="AlphaFoldDB" id="A0AAE0VZD5"/>
<dbReference type="Proteomes" id="UP001195483">
    <property type="component" value="Unassembled WGS sequence"/>
</dbReference>
<dbReference type="SUPFAM" id="SSF55550">
    <property type="entry name" value="SH2 domain"/>
    <property type="match status" value="1"/>
</dbReference>
<keyword evidence="8" id="KW-1185">Reference proteome</keyword>
<reference evidence="7" key="1">
    <citation type="journal article" date="2021" name="Genome Biol. Evol.">
        <title>A High-Quality Reference Genome for a Parasitic Bivalve with Doubly Uniparental Inheritance (Bivalvia: Unionida).</title>
        <authorList>
            <person name="Smith C.H."/>
        </authorList>
    </citation>
    <scope>NUCLEOTIDE SEQUENCE</scope>
    <source>
        <strain evidence="7">CHS0354</strain>
    </source>
</reference>
<reference evidence="7" key="3">
    <citation type="submission" date="2023-05" db="EMBL/GenBank/DDBJ databases">
        <authorList>
            <person name="Smith C.H."/>
        </authorList>
    </citation>
    <scope>NUCLEOTIDE SEQUENCE</scope>
    <source>
        <strain evidence="7">CHS0354</strain>
        <tissue evidence="7">Mantle</tissue>
    </source>
</reference>
<evidence type="ECO:0000259" key="6">
    <source>
        <dbReference type="PROSITE" id="PS51741"/>
    </source>
</evidence>
<dbReference type="InterPro" id="IPR036860">
    <property type="entry name" value="SH2_dom_sf"/>
</dbReference>
<feature type="region of interest" description="Disordered" evidence="4">
    <location>
        <begin position="475"/>
        <end position="517"/>
    </location>
</feature>
<dbReference type="InterPro" id="IPR035849">
    <property type="entry name" value="Fes/Fps/Fer_SH2"/>
</dbReference>
<dbReference type="Pfam" id="PF00611">
    <property type="entry name" value="FCH"/>
    <property type="match status" value="1"/>
</dbReference>
<feature type="compositionally biased region" description="Polar residues" evidence="4">
    <location>
        <begin position="493"/>
        <end position="506"/>
    </location>
</feature>
<evidence type="ECO:0008006" key="9">
    <source>
        <dbReference type="Google" id="ProtNLM"/>
    </source>
</evidence>
<evidence type="ECO:0000313" key="7">
    <source>
        <dbReference type="EMBL" id="KAK3595439.1"/>
    </source>
</evidence>
<dbReference type="InterPro" id="IPR027267">
    <property type="entry name" value="AH/BAR_dom_sf"/>
</dbReference>
<dbReference type="FunFam" id="3.30.505.10:FF:000051">
    <property type="entry name" value="Tyrosine-protein kinase"/>
    <property type="match status" value="1"/>
</dbReference>
<dbReference type="PANTHER" id="PTHR14247">
    <property type="entry name" value="BREAST CANCER ANTI-ESTROGEN RESISTANCE PROTEIN 3 HOMOLOG-LIKE PROTEIN"/>
    <property type="match status" value="1"/>
</dbReference>
<comment type="caution">
    <text evidence="7">The sequence shown here is derived from an EMBL/GenBank/DDBJ whole genome shotgun (WGS) entry which is preliminary data.</text>
</comment>
<sequence>MYMTCSKNKAQVIQAPPRVIVSKGLLCHCQDHAKMGFGTDLQGRTSHDALLRIQDTEIKLLETMKSCLQKKIDGDKKYAQSLFSFVQIAQKFEKSEYSSYCSLFQAWETIVCETEKLAQLFQRKVDQLVASTLDKLTTLISEKRSERKSFEDERNRLEKEFSRVKDDVHNCKQEYTKSLERVRISKVKFEEIYTKGKSGGKLDDAKKKYQSDTMKLHKSHNDYVVALRQVQTHQENYLNSTLPQFLNFHQAYQEVLVEQCKNFLDEYQSLTSFVTKDHSDIFRAIEAAVKKIDHTKEYTGEFLSSNKSDVLPPITFEFDNKLLDDYQGNLRPKEIAIDESTIETLTSSKSRLEEEIKKLELTLENKESTRKEHETRINELQKQNLTADKPEYMEYLSKRKVVIDLKREVVELKSNLQTNKEVLKLIDEPLKKIDGKTPPPVMDDMPLTSEGSEAQHVSRKINSLFSKIKFQRKKADTNTLDGKEDEEEDEGKQITNYEPNVSSANGNLGVKPKSPVSSSSKLEDQQWFHGVLPRDEVQRLLVKDGDFLVRQSTNKKTNEVQYVLSLFWQGHRHFIIQYQEGGGWRFEGQAYSTIPELVMQQYQSKSPITNKSQAYMYNPILRESWELNNDDVALETKIGTFTVILIHALTINTTTSCLVCMPHPQHMFKSQHDGIHFCSLVCKPCSNEC</sequence>
<dbReference type="PANTHER" id="PTHR14247:SF8">
    <property type="entry name" value="RAS-GEF DOMAIN-CONTAINING PROTEIN"/>
    <property type="match status" value="1"/>
</dbReference>
<evidence type="ECO:0000313" key="8">
    <source>
        <dbReference type="Proteomes" id="UP001195483"/>
    </source>
</evidence>
<feature type="coiled-coil region" evidence="3">
    <location>
        <begin position="133"/>
        <end position="174"/>
    </location>
</feature>
<dbReference type="EMBL" id="JAEAOA010000272">
    <property type="protein sequence ID" value="KAK3595439.1"/>
    <property type="molecule type" value="Genomic_DNA"/>
</dbReference>